<evidence type="ECO:0000256" key="3">
    <source>
        <dbReference type="ARBA" id="ARBA00023163"/>
    </source>
</evidence>
<protein>
    <recommendedName>
        <fullName evidence="5">BHLH domain-containing protein</fullName>
    </recommendedName>
</protein>
<evidence type="ECO:0000313" key="6">
    <source>
        <dbReference type="EMBL" id="KAJ9582646.1"/>
    </source>
</evidence>
<dbReference type="AlphaFoldDB" id="A0AAD7ZLP7"/>
<dbReference type="InterPro" id="IPR011598">
    <property type="entry name" value="bHLH_dom"/>
</dbReference>
<comment type="caution">
    <text evidence="6">The sequence shown here is derived from an EMBL/GenBank/DDBJ whole genome shotgun (WGS) entry which is preliminary data.</text>
</comment>
<dbReference type="GO" id="GO:0000978">
    <property type="term" value="F:RNA polymerase II cis-regulatory region sequence-specific DNA binding"/>
    <property type="evidence" value="ECO:0007669"/>
    <property type="project" value="TreeGrafter"/>
</dbReference>
<dbReference type="InterPro" id="IPR036638">
    <property type="entry name" value="HLH_DNA-bd_sf"/>
</dbReference>
<dbReference type="PANTHER" id="PTHR13864:SF15">
    <property type="entry name" value="T-CELL ACUTE LYMPHOCYTIC LEUKEMIA PROTEIN 1 HOMOLOG-RELATED"/>
    <property type="match status" value="1"/>
</dbReference>
<dbReference type="GO" id="GO:0000981">
    <property type="term" value="F:DNA-binding transcription factor activity, RNA polymerase II-specific"/>
    <property type="evidence" value="ECO:0007669"/>
    <property type="project" value="InterPro"/>
</dbReference>
<proteinExistence type="predicted"/>
<dbReference type="Gene3D" id="4.10.280.10">
    <property type="entry name" value="Helix-loop-helix DNA-binding domain"/>
    <property type="match status" value="1"/>
</dbReference>
<evidence type="ECO:0000256" key="4">
    <source>
        <dbReference type="SAM" id="MobiDB-lite"/>
    </source>
</evidence>
<reference evidence="6" key="1">
    <citation type="journal article" date="2023" name="IScience">
        <title>Live-bearing cockroach genome reveals convergent evolutionary mechanisms linked to viviparity in insects and beyond.</title>
        <authorList>
            <person name="Fouks B."/>
            <person name="Harrison M.C."/>
            <person name="Mikhailova A.A."/>
            <person name="Marchal E."/>
            <person name="English S."/>
            <person name="Carruthers M."/>
            <person name="Jennings E.C."/>
            <person name="Chiamaka E.L."/>
            <person name="Frigard R.A."/>
            <person name="Pippel M."/>
            <person name="Attardo G.M."/>
            <person name="Benoit J.B."/>
            <person name="Bornberg-Bauer E."/>
            <person name="Tobe S.S."/>
        </authorList>
    </citation>
    <scope>NUCLEOTIDE SEQUENCE</scope>
    <source>
        <strain evidence="6">Stay&amp;Tobe</strain>
    </source>
</reference>
<name>A0AAD7ZLP7_DIPPU</name>
<dbReference type="PROSITE" id="PS50888">
    <property type="entry name" value="BHLH"/>
    <property type="match status" value="1"/>
</dbReference>
<keyword evidence="1" id="KW-0805">Transcription regulation</keyword>
<dbReference type="EMBL" id="JASPKZ010007782">
    <property type="protein sequence ID" value="KAJ9582646.1"/>
    <property type="molecule type" value="Genomic_DNA"/>
</dbReference>
<evidence type="ECO:0000256" key="2">
    <source>
        <dbReference type="ARBA" id="ARBA00023125"/>
    </source>
</evidence>
<reference evidence="6" key="2">
    <citation type="submission" date="2023-05" db="EMBL/GenBank/DDBJ databases">
        <authorList>
            <person name="Fouks B."/>
        </authorList>
    </citation>
    <scope>NUCLEOTIDE SEQUENCE</scope>
    <source>
        <strain evidence="6">Stay&amp;Tobe</strain>
        <tissue evidence="6">Testes</tissue>
    </source>
</reference>
<evidence type="ECO:0000259" key="5">
    <source>
        <dbReference type="PROSITE" id="PS50888"/>
    </source>
</evidence>
<dbReference type="CDD" id="cd19708">
    <property type="entry name" value="bHLH_TS_dHLH3B_like"/>
    <property type="match status" value="1"/>
</dbReference>
<sequence>HNSSRSPTNCDGDGTDYSTTSSPHGEHRRGPGVDVDSLSEELEDDLMSDDFSIPDSDDDEDDDSRREVMSSGNKRVLTPGVAPSGGHVRKIFTNTRERWRQQNVSGAFAELRKLVPTHPPDKKLSKNEILRMAIRYIRLLTNVLEWQKKHQHHISTNNTTNLKNLEMQVKCETALCINGTCPDDATARLQQPVRRNAHHLLMLKAPIMCDRNGNNLLMMDPFMSNQNKILKPNQRPTTIKIEKEDDKEDENLKPQQKSAACNTVEDNLVSRVCRTNSVNGGRRTPAKSPRNVATSPNVYQQVGRKKARVPTTNLRDLSCWNSSFTIEKDNKNNLNSK</sequence>
<accession>A0AAD7ZLP7</accession>
<feature type="compositionally biased region" description="Acidic residues" evidence="4">
    <location>
        <begin position="37"/>
        <end position="48"/>
    </location>
</feature>
<feature type="domain" description="BHLH" evidence="5">
    <location>
        <begin position="88"/>
        <end position="140"/>
    </location>
</feature>
<evidence type="ECO:0000313" key="7">
    <source>
        <dbReference type="Proteomes" id="UP001233999"/>
    </source>
</evidence>
<feature type="region of interest" description="Disordered" evidence="4">
    <location>
        <begin position="276"/>
        <end position="307"/>
    </location>
</feature>
<evidence type="ECO:0000256" key="1">
    <source>
        <dbReference type="ARBA" id="ARBA00023015"/>
    </source>
</evidence>
<organism evidence="6 7">
    <name type="scientific">Diploptera punctata</name>
    <name type="common">Pacific beetle cockroach</name>
    <dbReference type="NCBI Taxonomy" id="6984"/>
    <lineage>
        <taxon>Eukaryota</taxon>
        <taxon>Metazoa</taxon>
        <taxon>Ecdysozoa</taxon>
        <taxon>Arthropoda</taxon>
        <taxon>Hexapoda</taxon>
        <taxon>Insecta</taxon>
        <taxon>Pterygota</taxon>
        <taxon>Neoptera</taxon>
        <taxon>Polyneoptera</taxon>
        <taxon>Dictyoptera</taxon>
        <taxon>Blattodea</taxon>
        <taxon>Blaberoidea</taxon>
        <taxon>Blaberidae</taxon>
        <taxon>Diplopterinae</taxon>
        <taxon>Diploptera</taxon>
    </lineage>
</organism>
<gene>
    <name evidence="6" type="ORF">L9F63_023024</name>
</gene>
<dbReference type="Proteomes" id="UP001233999">
    <property type="component" value="Unassembled WGS sequence"/>
</dbReference>
<keyword evidence="2" id="KW-0238">DNA-binding</keyword>
<dbReference type="Pfam" id="PF00010">
    <property type="entry name" value="HLH"/>
    <property type="match status" value="1"/>
</dbReference>
<keyword evidence="7" id="KW-1185">Reference proteome</keyword>
<dbReference type="InterPro" id="IPR040238">
    <property type="entry name" value="TAL-like"/>
</dbReference>
<keyword evidence="3" id="KW-0804">Transcription</keyword>
<dbReference type="GO" id="GO:0046983">
    <property type="term" value="F:protein dimerization activity"/>
    <property type="evidence" value="ECO:0007669"/>
    <property type="project" value="InterPro"/>
</dbReference>
<dbReference type="FunFam" id="4.10.280.10:FF:000015">
    <property type="entry name" value="T-cell acute lymphocytic leukemia 1"/>
    <property type="match status" value="1"/>
</dbReference>
<feature type="compositionally biased region" description="Polar residues" evidence="4">
    <location>
        <begin position="291"/>
        <end position="300"/>
    </location>
</feature>
<dbReference type="SUPFAM" id="SSF47459">
    <property type="entry name" value="HLH, helix-loop-helix DNA-binding domain"/>
    <property type="match status" value="1"/>
</dbReference>
<dbReference type="PANTHER" id="PTHR13864">
    <property type="entry name" value="T-CELL ACUTE LYMPHOCYTIC LEUKEMIA/STEM CELL LEUKEMIA-RELATED"/>
    <property type="match status" value="1"/>
</dbReference>
<dbReference type="SMART" id="SM00353">
    <property type="entry name" value="HLH"/>
    <property type="match status" value="1"/>
</dbReference>
<feature type="region of interest" description="Disordered" evidence="4">
    <location>
        <begin position="1"/>
        <end position="86"/>
    </location>
</feature>
<feature type="non-terminal residue" evidence="6">
    <location>
        <position position="1"/>
    </location>
</feature>